<evidence type="ECO:0000259" key="1">
    <source>
        <dbReference type="Pfam" id="PF00501"/>
    </source>
</evidence>
<dbReference type="OrthoDB" id="408177at2759"/>
<keyword evidence="4" id="KW-1185">Reference proteome</keyword>
<dbReference type="AlphaFoldDB" id="A0A8J2L8Z5"/>
<dbReference type="EMBL" id="CAJVCH010547204">
    <property type="protein sequence ID" value="CAG7828368.1"/>
    <property type="molecule type" value="Genomic_DNA"/>
</dbReference>
<protein>
    <submittedName>
        <fullName evidence="3">Uncharacterized protein</fullName>
    </submittedName>
</protein>
<dbReference type="InterPro" id="IPR002372">
    <property type="entry name" value="PQQ_rpt_dom"/>
</dbReference>
<dbReference type="InterPro" id="IPR000873">
    <property type="entry name" value="AMP-dep_synth/lig_dom"/>
</dbReference>
<reference evidence="3" key="1">
    <citation type="submission" date="2021-06" db="EMBL/GenBank/DDBJ databases">
        <authorList>
            <person name="Hodson N. C."/>
            <person name="Mongue J. A."/>
            <person name="Jaron S. K."/>
        </authorList>
    </citation>
    <scope>NUCLEOTIDE SEQUENCE</scope>
</reference>
<dbReference type="Proteomes" id="UP000708208">
    <property type="component" value="Unassembled WGS sequence"/>
</dbReference>
<evidence type="ECO:0000259" key="2">
    <source>
        <dbReference type="Pfam" id="PF13570"/>
    </source>
</evidence>
<proteinExistence type="predicted"/>
<gene>
    <name evidence="3" type="ORF">AFUS01_LOCUS38299</name>
</gene>
<sequence length="1177" mass="132736">MDPPEDEISSKRRKIVTSCLKLHELLQFDKVKNNVAIKYLRRLKASDSEPFKNNDCHLPEECVVQNREVNISCGSDTEIDSGSNTGGDCQKAVKRSLREIDDDSGREWIEEDFSNAGNSTNEFNSSWESIRCLECCSYESFASRINNVPVPEESKLPSCDYQNYDDMVKEAMTVKIVLEAHNIKNGFVGLAIASEVTLPSVMMGIMQSGCGFFPLDYKKSFNDSNSARGILQIRWIIAEQQYCLASGVQSSVKYFHPIETVGTCYLIRLQQEEELSSPRKIFPSFKYAYAIRTSGTTGNRRVVLVPHNAIVTNVLDFIGEFKITSTDQILAIAPSTFDPSIIDLFTSIGTGATITYVTDAIRLEPSELAKVILQERITIVQSTPSFLKRFGIPILKNILGPGSPVRVLALGGEKCVSKEFLRAVVPALSPVEIFNVYGVTEVSCWASLEKINLNTNDEICLGKPLSLIKLSVLPGGTEDESELVIGFRKSRACVVISEKYGTFIKPFKINDDRHFRYFQTGDLVSIVPFENELFEKYRFINRLDRVRKRNGIKIDLEALESIAMETNMFEDAWCVDWGQSIVLLLKLCVGKNDLNDICNKLYSHLKYRLYFDHYPDRIVYVNEDVPLSSNGKLDLKKILRRSSGSYSDKESQLIAKKSFKISHDQFQQIFSSLWNFSTRKMNTNDYSASDEDFFLSSGGTSISAMIFVEEFFNRIQKFGSQIHIENEKRLQCDLLSKTFKEIQDSFFKVLENFVRFDCDFASVELLSNEIKQEDCSTILKKERKEDEIDNFELSFPPKCRSLSIPIGLCVDATPVITSHPSEDHICIIGSHSGYVYAFCLPSLSKSFDPEMTRKQLDESDCLVWKKIFPGRIDSAPVVHSQYYTAYLGCHDGKLYKFSVVNGEIEWAFTSGCGEIRASPAMNPDGTAILFNTSNCVFSIDANSGTIYWKKYCDYYVVQTNPVVVSHHAVIFTTANGICVWKLTNGEEKWERSHKNIRTSPLLVPLSAGTNLIVFGDSTGSIFALNELDGTEIWKFNGNQQIPNNLVYHQCKLASCQRSLLFTTHKGGLYSLSPDDGGEQTFLDDGLLGNSRSKPVIVDIFNRTNERNRFCFCTSLDGQLFMSRLSLDDGRQKENFVKVVTFSQDSAESFSSPVFSIKFSILAVGARDNCIHFIKLEH</sequence>
<dbReference type="Pfam" id="PF00501">
    <property type="entry name" value="AMP-binding"/>
    <property type="match status" value="1"/>
</dbReference>
<dbReference type="PANTHER" id="PTHR44394:SF1">
    <property type="entry name" value="BETA-ALANINE-ACTIVATING ENZYME"/>
    <property type="match status" value="1"/>
</dbReference>
<evidence type="ECO:0000313" key="3">
    <source>
        <dbReference type="EMBL" id="CAG7828368.1"/>
    </source>
</evidence>
<comment type="caution">
    <text evidence="3">The sequence shown here is derived from an EMBL/GenBank/DDBJ whole genome shotgun (WGS) entry which is preliminary data.</text>
</comment>
<organism evidence="3 4">
    <name type="scientific">Allacma fusca</name>
    <dbReference type="NCBI Taxonomy" id="39272"/>
    <lineage>
        <taxon>Eukaryota</taxon>
        <taxon>Metazoa</taxon>
        <taxon>Ecdysozoa</taxon>
        <taxon>Arthropoda</taxon>
        <taxon>Hexapoda</taxon>
        <taxon>Collembola</taxon>
        <taxon>Symphypleona</taxon>
        <taxon>Sminthuridae</taxon>
        <taxon>Allacma</taxon>
    </lineage>
</organism>
<dbReference type="PANTHER" id="PTHR44394">
    <property type="entry name" value="BETA-ALANINE-ACTIVATING ENZYME"/>
    <property type="match status" value="1"/>
</dbReference>
<dbReference type="InterPro" id="IPR018391">
    <property type="entry name" value="PQQ_b-propeller_rpt"/>
</dbReference>
<dbReference type="SMART" id="SM00564">
    <property type="entry name" value="PQQ"/>
    <property type="match status" value="4"/>
</dbReference>
<name>A0A8J2L8Z5_9HEXA</name>
<feature type="domain" description="Pyrrolo-quinoline quinone repeat" evidence="2">
    <location>
        <begin position="808"/>
        <end position="1175"/>
    </location>
</feature>
<dbReference type="GO" id="GO:0043041">
    <property type="term" value="P:amino acid activation for nonribosomal peptide biosynthetic process"/>
    <property type="evidence" value="ECO:0007669"/>
    <property type="project" value="TreeGrafter"/>
</dbReference>
<dbReference type="InterPro" id="IPR052091">
    <property type="entry name" value="Beta-ala_Activ/Resist"/>
</dbReference>
<dbReference type="Pfam" id="PF13570">
    <property type="entry name" value="Beta-prop_ACSF4"/>
    <property type="match status" value="1"/>
</dbReference>
<feature type="domain" description="AMP-dependent synthetase/ligase" evidence="1">
    <location>
        <begin position="278"/>
        <end position="473"/>
    </location>
</feature>
<accession>A0A8J2L8Z5</accession>
<evidence type="ECO:0000313" key="4">
    <source>
        <dbReference type="Proteomes" id="UP000708208"/>
    </source>
</evidence>